<dbReference type="PANTHER" id="PTHR11851:SF224">
    <property type="entry name" value="PROCESSING PROTEASE"/>
    <property type="match status" value="1"/>
</dbReference>
<feature type="domain" description="Peptidase M16 C-terminal" evidence="2">
    <location>
        <begin position="213"/>
        <end position="388"/>
    </location>
</feature>
<evidence type="ECO:0000259" key="2">
    <source>
        <dbReference type="Pfam" id="PF05193"/>
    </source>
</evidence>
<dbReference type="InterPro" id="IPR011249">
    <property type="entry name" value="Metalloenz_LuxS/M16"/>
</dbReference>
<dbReference type="InterPro" id="IPR050361">
    <property type="entry name" value="MPP/UQCRC_Complex"/>
</dbReference>
<keyword evidence="4" id="KW-1185">Reference proteome</keyword>
<dbReference type="GO" id="GO:0046872">
    <property type="term" value="F:metal ion binding"/>
    <property type="evidence" value="ECO:0007669"/>
    <property type="project" value="InterPro"/>
</dbReference>
<organism evidence="3 4">
    <name type="scientific">Stappia sediminis</name>
    <dbReference type="NCBI Taxonomy" id="2692190"/>
    <lineage>
        <taxon>Bacteria</taxon>
        <taxon>Pseudomonadati</taxon>
        <taxon>Pseudomonadota</taxon>
        <taxon>Alphaproteobacteria</taxon>
        <taxon>Hyphomicrobiales</taxon>
        <taxon>Stappiaceae</taxon>
        <taxon>Stappia</taxon>
    </lineage>
</organism>
<accession>A0A7X3LW45</accession>
<dbReference type="InterPro" id="IPR007863">
    <property type="entry name" value="Peptidase_M16_C"/>
</dbReference>
<dbReference type="EMBL" id="WUMV01000007">
    <property type="protein sequence ID" value="MXN66158.1"/>
    <property type="molecule type" value="Genomic_DNA"/>
</dbReference>
<evidence type="ECO:0000256" key="1">
    <source>
        <dbReference type="SAM" id="MobiDB-lite"/>
    </source>
</evidence>
<evidence type="ECO:0000313" key="3">
    <source>
        <dbReference type="EMBL" id="MXN66158.1"/>
    </source>
</evidence>
<dbReference type="RefSeq" id="WP_160776410.1">
    <property type="nucleotide sequence ID" value="NZ_WUMV01000007.1"/>
</dbReference>
<dbReference type="Gene3D" id="3.30.830.10">
    <property type="entry name" value="Metalloenzyme, LuxS/M16 peptidase-like"/>
    <property type="match status" value="2"/>
</dbReference>
<comment type="caution">
    <text evidence="3">The sequence shown here is derived from an EMBL/GenBank/DDBJ whole genome shotgun (WGS) entry which is preliminary data.</text>
</comment>
<dbReference type="AlphaFoldDB" id="A0A7X3LW45"/>
<feature type="region of interest" description="Disordered" evidence="1">
    <location>
        <begin position="1"/>
        <end position="23"/>
    </location>
</feature>
<protein>
    <submittedName>
        <fullName evidence="3">Insulinase family protein</fullName>
    </submittedName>
</protein>
<reference evidence="3 4" key="1">
    <citation type="submission" date="2019-12" db="EMBL/GenBank/DDBJ databases">
        <authorList>
            <person name="Li M."/>
        </authorList>
    </citation>
    <scope>NUCLEOTIDE SEQUENCE [LARGE SCALE GENOMIC DNA]</scope>
    <source>
        <strain evidence="3 4">GBMRC 2046</strain>
    </source>
</reference>
<dbReference type="Proteomes" id="UP000433101">
    <property type="component" value="Unassembled WGS sequence"/>
</dbReference>
<dbReference type="SUPFAM" id="SSF63411">
    <property type="entry name" value="LuxS/MPP-like metallohydrolase"/>
    <property type="match status" value="2"/>
</dbReference>
<gene>
    <name evidence="3" type="ORF">GR183_14680</name>
</gene>
<name>A0A7X3LW45_9HYPH</name>
<dbReference type="Pfam" id="PF05193">
    <property type="entry name" value="Peptidase_M16_C"/>
    <property type="match status" value="1"/>
</dbReference>
<sequence>MNFLARFETERPGSGQRRSSGKHPFKSAVAGLAGLALAGLWPGLAQATEIQEITTDAGITAWLVEDHTVPLIAVEFAFKGGSSQNPDGKEGLSNLLSATLDEGAGDLNARAFQGRLEDLVMRLSFEDGRDDFYGSMRTISLNADDAFEMLRLAVSEPRFDTEAVERMKTQLIANIRREKNDPDAIAGRVWSQTVYPDHPYGKPSDGTEETVAKLTPEDLRALQQRMFARDNLKIAVVGAIDAETLKPLLDHVFASLPEKADLKEIPDVQPKTGMTETVELNVPQTSIRVGLPGLKRSDPDFIPAFIMNHILGGGTFSSWLYDEVREKRGLAYSVGSYLISRDHSGMLMAATGTRAEKAAETLSIIEEQFRRMADEGPTPDELQKAKDYLTGSYALRFDSSSKIANQLVGIQIEDLGIDYIKNRNQMIEEVTLDQVKAVARRLLAGKTPTIITVGPNGA</sequence>
<proteinExistence type="predicted"/>
<evidence type="ECO:0000313" key="4">
    <source>
        <dbReference type="Proteomes" id="UP000433101"/>
    </source>
</evidence>
<dbReference type="PANTHER" id="PTHR11851">
    <property type="entry name" value="METALLOPROTEASE"/>
    <property type="match status" value="1"/>
</dbReference>